<evidence type="ECO:0000256" key="4">
    <source>
        <dbReference type="ARBA" id="ARBA00009845"/>
    </source>
</evidence>
<dbReference type="PANTHER" id="PTHR43345">
    <property type="entry name" value="3-ISOPROPYLMALATE DEHYDRATASE SMALL SUBUNIT 2-RELATED-RELATED"/>
    <property type="match status" value="1"/>
</dbReference>
<dbReference type="InterPro" id="IPR000573">
    <property type="entry name" value="AconitaseA/IPMdHydase_ssu_swvl"/>
</dbReference>
<comment type="catalytic activity">
    <reaction evidence="1">
        <text>(2R,3S)-3-isopropylmalate = (2S)-2-isopropylmalate</text>
        <dbReference type="Rhea" id="RHEA:32287"/>
        <dbReference type="ChEBI" id="CHEBI:1178"/>
        <dbReference type="ChEBI" id="CHEBI:35121"/>
        <dbReference type="EC" id="4.2.1.33"/>
    </reaction>
</comment>
<evidence type="ECO:0000256" key="7">
    <source>
        <dbReference type="ARBA" id="ARBA00022430"/>
    </source>
</evidence>
<accession>A0A9W6IMB8</accession>
<evidence type="ECO:0000313" key="13">
    <source>
        <dbReference type="Proteomes" id="UP001143486"/>
    </source>
</evidence>
<dbReference type="Proteomes" id="UP001143486">
    <property type="component" value="Unassembled WGS sequence"/>
</dbReference>
<comment type="pathway">
    <text evidence="3">Amino-acid biosynthesis; L-leucine biosynthesis; L-leucine from 3-methyl-2-oxobutanoate: step 2/4.</text>
</comment>
<dbReference type="RefSeq" id="WP_271186150.1">
    <property type="nucleotide sequence ID" value="NZ_BSFE01000003.1"/>
</dbReference>
<evidence type="ECO:0000256" key="9">
    <source>
        <dbReference type="ARBA" id="ARBA00023239"/>
    </source>
</evidence>
<dbReference type="InterPro" id="IPR033940">
    <property type="entry name" value="IPMI_Swivel"/>
</dbReference>
<keyword evidence="9" id="KW-0456">Lyase</keyword>
<keyword evidence="10" id="KW-0100">Branched-chain amino acid biosynthesis</keyword>
<dbReference type="Pfam" id="PF00694">
    <property type="entry name" value="Aconitase_C"/>
    <property type="match status" value="1"/>
</dbReference>
<reference evidence="12" key="2">
    <citation type="submission" date="2023-01" db="EMBL/GenBank/DDBJ databases">
        <authorList>
            <person name="Sun Q."/>
            <person name="Evtushenko L."/>
        </authorList>
    </citation>
    <scope>NUCLEOTIDE SEQUENCE</scope>
    <source>
        <strain evidence="12">VKM B-1513</strain>
    </source>
</reference>
<keyword evidence="7" id="KW-0432">Leucine biosynthesis</keyword>
<dbReference type="InterPro" id="IPR015928">
    <property type="entry name" value="Aconitase/3IPM_dehydase_swvl"/>
</dbReference>
<comment type="similarity">
    <text evidence="4">Belongs to the LeuD family. LeuD type 1 subfamily.</text>
</comment>
<dbReference type="InterPro" id="IPR050075">
    <property type="entry name" value="LeuD"/>
</dbReference>
<evidence type="ECO:0000256" key="5">
    <source>
        <dbReference type="ARBA" id="ARBA00011271"/>
    </source>
</evidence>
<evidence type="ECO:0000256" key="1">
    <source>
        <dbReference type="ARBA" id="ARBA00000491"/>
    </source>
</evidence>
<evidence type="ECO:0000256" key="8">
    <source>
        <dbReference type="ARBA" id="ARBA00022605"/>
    </source>
</evidence>
<dbReference type="GO" id="GO:0009316">
    <property type="term" value="C:3-isopropylmalate dehydratase complex"/>
    <property type="evidence" value="ECO:0007669"/>
    <property type="project" value="InterPro"/>
</dbReference>
<evidence type="ECO:0000256" key="3">
    <source>
        <dbReference type="ARBA" id="ARBA00004729"/>
    </source>
</evidence>
<evidence type="ECO:0000256" key="2">
    <source>
        <dbReference type="ARBA" id="ARBA00002695"/>
    </source>
</evidence>
<comment type="subunit">
    <text evidence="5">Heterodimer of LeuC and LeuD.</text>
</comment>
<comment type="function">
    <text evidence="2">Catalyzes the isomerization between 2-isopropylmalate and 3-isopropylmalate, via the formation of 2-isopropylmaleate.</text>
</comment>
<dbReference type="AlphaFoldDB" id="A0A9W6IMB8"/>
<dbReference type="NCBIfam" id="TIGR00171">
    <property type="entry name" value="leuD"/>
    <property type="match status" value="1"/>
</dbReference>
<dbReference type="Gene3D" id="3.20.19.10">
    <property type="entry name" value="Aconitase, domain 4"/>
    <property type="match status" value="1"/>
</dbReference>
<name>A0A9W6IMB8_9PROT</name>
<keyword evidence="8" id="KW-0028">Amino-acid biosynthesis</keyword>
<dbReference type="SUPFAM" id="SSF52016">
    <property type="entry name" value="LeuD/IlvD-like"/>
    <property type="match status" value="1"/>
</dbReference>
<dbReference type="CDD" id="cd01577">
    <property type="entry name" value="IPMI_Swivel"/>
    <property type="match status" value="1"/>
</dbReference>
<organism evidence="12 13">
    <name type="scientific">Maricaulis virginensis</name>
    <dbReference type="NCBI Taxonomy" id="144022"/>
    <lineage>
        <taxon>Bacteria</taxon>
        <taxon>Pseudomonadati</taxon>
        <taxon>Pseudomonadota</taxon>
        <taxon>Alphaproteobacteria</taxon>
        <taxon>Maricaulales</taxon>
        <taxon>Maricaulaceae</taxon>
        <taxon>Maricaulis</taxon>
    </lineage>
</organism>
<evidence type="ECO:0000313" key="12">
    <source>
        <dbReference type="EMBL" id="GLK51785.1"/>
    </source>
</evidence>
<evidence type="ECO:0000256" key="6">
    <source>
        <dbReference type="ARBA" id="ARBA00011998"/>
    </source>
</evidence>
<sequence>MPERFATLTSRTFVIDQEDIDTDQIIPARFLTTTSRDGLGDKAFHDWRYDSDGKPLETVALNALDTATHRILVAGRNFGCGSSREHAPWALHDFGFRAVISSEIADIFRSNAARNGLLPILAPKEAHDWLLAHPDVEITIDLAAQRVEMGNGPGFDFTIEPFARHCLMEGTDPLGFLTANEDAITAYETQTA</sequence>
<protein>
    <recommendedName>
        <fullName evidence="6">3-isopropylmalate dehydratase</fullName>
        <ecNumber evidence="6">4.2.1.33</ecNumber>
    </recommendedName>
</protein>
<reference evidence="12" key="1">
    <citation type="journal article" date="2014" name="Int. J. Syst. Evol. Microbiol.">
        <title>Complete genome sequence of Corynebacterium casei LMG S-19264T (=DSM 44701T), isolated from a smear-ripened cheese.</title>
        <authorList>
            <consortium name="US DOE Joint Genome Institute (JGI-PGF)"/>
            <person name="Walter F."/>
            <person name="Albersmeier A."/>
            <person name="Kalinowski J."/>
            <person name="Ruckert C."/>
        </authorList>
    </citation>
    <scope>NUCLEOTIDE SEQUENCE</scope>
    <source>
        <strain evidence="12">VKM B-1513</strain>
    </source>
</reference>
<dbReference type="InterPro" id="IPR004431">
    <property type="entry name" value="3-IsopropMal_deHydase_ssu"/>
</dbReference>
<dbReference type="EMBL" id="BSFE01000003">
    <property type="protein sequence ID" value="GLK51785.1"/>
    <property type="molecule type" value="Genomic_DNA"/>
</dbReference>
<evidence type="ECO:0000256" key="10">
    <source>
        <dbReference type="ARBA" id="ARBA00023304"/>
    </source>
</evidence>
<dbReference type="EC" id="4.2.1.33" evidence="6"/>
<gene>
    <name evidence="12" type="primary">leuD</name>
    <name evidence="12" type="ORF">GCM10017621_12930</name>
</gene>
<dbReference type="GO" id="GO:0003861">
    <property type="term" value="F:3-isopropylmalate dehydratase activity"/>
    <property type="evidence" value="ECO:0007669"/>
    <property type="project" value="UniProtKB-EC"/>
</dbReference>
<dbReference type="NCBIfam" id="NF002458">
    <property type="entry name" value="PRK01641.1"/>
    <property type="match status" value="1"/>
</dbReference>
<feature type="domain" description="Aconitase A/isopropylmalate dehydratase small subunit swivel" evidence="11">
    <location>
        <begin position="10"/>
        <end position="123"/>
    </location>
</feature>
<evidence type="ECO:0000259" key="11">
    <source>
        <dbReference type="Pfam" id="PF00694"/>
    </source>
</evidence>
<dbReference type="GO" id="GO:0009098">
    <property type="term" value="P:L-leucine biosynthetic process"/>
    <property type="evidence" value="ECO:0007669"/>
    <property type="project" value="UniProtKB-KW"/>
</dbReference>
<dbReference type="PANTHER" id="PTHR43345:SF5">
    <property type="entry name" value="3-ISOPROPYLMALATE DEHYDRATASE SMALL SUBUNIT"/>
    <property type="match status" value="1"/>
</dbReference>
<keyword evidence="13" id="KW-1185">Reference proteome</keyword>
<proteinExistence type="inferred from homology"/>
<comment type="caution">
    <text evidence="12">The sequence shown here is derived from an EMBL/GenBank/DDBJ whole genome shotgun (WGS) entry which is preliminary data.</text>
</comment>